<keyword evidence="2" id="KW-0732">Signal</keyword>
<accession>U2Z4H4</accession>
<comment type="caution">
    <text evidence="4">The sequence shown here is derived from an EMBL/GenBank/DDBJ whole genome shotgun (WGS) entry which is preliminary data.</text>
</comment>
<evidence type="ECO:0000313" key="5">
    <source>
        <dbReference type="Proteomes" id="UP000016566"/>
    </source>
</evidence>
<dbReference type="AlphaFoldDB" id="U2Z4H4"/>
<organism evidence="4 5">
    <name type="scientific">Limimaricola cinnabarinus LL-001</name>
    <dbReference type="NCBI Taxonomy" id="1337093"/>
    <lineage>
        <taxon>Bacteria</taxon>
        <taxon>Pseudomonadati</taxon>
        <taxon>Pseudomonadota</taxon>
        <taxon>Alphaproteobacteria</taxon>
        <taxon>Rhodobacterales</taxon>
        <taxon>Paracoccaceae</taxon>
        <taxon>Limimaricola</taxon>
    </lineage>
</organism>
<name>U2Z4H4_9RHOB</name>
<feature type="compositionally biased region" description="Gly residues" evidence="1">
    <location>
        <begin position="327"/>
        <end position="342"/>
    </location>
</feature>
<proteinExistence type="predicted"/>
<evidence type="ECO:0000256" key="2">
    <source>
        <dbReference type="SAM" id="SignalP"/>
    </source>
</evidence>
<feature type="signal peptide" evidence="2">
    <location>
        <begin position="1"/>
        <end position="23"/>
    </location>
</feature>
<evidence type="ECO:0000313" key="4">
    <source>
        <dbReference type="EMBL" id="GAD56285.1"/>
    </source>
</evidence>
<gene>
    <name evidence="4" type="ORF">MBELCI_2337</name>
</gene>
<sequence>MTIRTTCVFAALASLPTIGVAQANDDRLQDIAHFFEGADVVSGPEIVECTLSEGAKADCFSITLTAAPQGHAPGPWCPTTVSDGAEAGGIWFLDGETVDVDGDFITRLSEIYGDSNWQLFDPDTGKVRYTGTLEDCEAAARPDVDPAYQNYCVQCLPETLPETPAMTYVIPLEPVAAEAAGRTGQSGSGLAHNGVRLDGPAPVDAILGAYTIAPFDDCGGHVNPHVGYHYHAVTDCLDGVAQTDGAGDHGARIGIAMDGHAILPHLMADGSAPADLDQCNGHADETDGYHYHAGAPGSNAILGCLTAQAGCTLNDAEGTCDASAQGRGPGGPVGQGGPEADQ</sequence>
<dbReference type="InterPro" id="IPR025924">
    <property type="entry name" value="YHYH_dom"/>
</dbReference>
<dbReference type="Pfam" id="PF14240">
    <property type="entry name" value="YHYH"/>
    <property type="match status" value="1"/>
</dbReference>
<reference evidence="4" key="1">
    <citation type="journal article" date="2013" name="Genome Announc.">
        <title>Draft Genome Sequence of Loktanella cinnabarina LL-001T, Isolated from Deep-Sea Floor Sediment.</title>
        <authorList>
            <person name="Nishi S."/>
            <person name="Tsubouchi T."/>
            <person name="Takaki Y."/>
            <person name="Koyanagi R."/>
            <person name="Satoh N."/>
            <person name="Maruyama T."/>
            <person name="Hatada Y."/>
        </authorList>
    </citation>
    <scope>NUCLEOTIDE SEQUENCE [LARGE SCALE GENOMIC DNA]</scope>
    <source>
        <strain evidence="4">LL-001</strain>
    </source>
</reference>
<keyword evidence="5" id="KW-1185">Reference proteome</keyword>
<protein>
    <recommendedName>
        <fullName evidence="3">YHYH domain-containing protein</fullName>
    </recommendedName>
</protein>
<feature type="region of interest" description="Disordered" evidence="1">
    <location>
        <begin position="321"/>
        <end position="342"/>
    </location>
</feature>
<evidence type="ECO:0000256" key="1">
    <source>
        <dbReference type="SAM" id="MobiDB-lite"/>
    </source>
</evidence>
<feature type="domain" description="YHYH" evidence="3">
    <location>
        <begin position="168"/>
        <end position="265"/>
    </location>
</feature>
<dbReference type="OrthoDB" id="9796530at2"/>
<dbReference type="RefSeq" id="WP_021694386.1">
    <property type="nucleotide sequence ID" value="NZ_BATB01000033.1"/>
</dbReference>
<dbReference type="Proteomes" id="UP000016566">
    <property type="component" value="Unassembled WGS sequence"/>
</dbReference>
<feature type="chain" id="PRO_5004638027" description="YHYH domain-containing protein" evidence="2">
    <location>
        <begin position="24"/>
        <end position="342"/>
    </location>
</feature>
<dbReference type="eggNOG" id="ENOG502Z8NR">
    <property type="taxonomic scope" value="Bacteria"/>
</dbReference>
<evidence type="ECO:0000259" key="3">
    <source>
        <dbReference type="Pfam" id="PF14240"/>
    </source>
</evidence>
<dbReference type="STRING" id="1337093.MBELCI_2337"/>
<dbReference type="EMBL" id="BATB01000033">
    <property type="protein sequence ID" value="GAD56285.1"/>
    <property type="molecule type" value="Genomic_DNA"/>
</dbReference>